<evidence type="ECO:0000256" key="2">
    <source>
        <dbReference type="ARBA" id="ARBA00022842"/>
    </source>
</evidence>
<dbReference type="PANTHER" id="PTHR12001:SF44">
    <property type="entry name" value="GERANYLGERANYL PYROPHOSPHATE SYNTHASE"/>
    <property type="match status" value="1"/>
</dbReference>
<evidence type="ECO:0000256" key="1">
    <source>
        <dbReference type="ARBA" id="ARBA00022723"/>
    </source>
</evidence>
<dbReference type="OrthoDB" id="6921389at2759"/>
<dbReference type="InterPro" id="IPR000092">
    <property type="entry name" value="Polyprenyl_synt"/>
</dbReference>
<dbReference type="STRING" id="2015173.A0A026WC33"/>
<keyword evidence="4" id="KW-1185">Reference proteome</keyword>
<keyword evidence="1" id="KW-0479">Metal-binding</keyword>
<dbReference type="CDD" id="cd00867">
    <property type="entry name" value="Trans_IPPS"/>
    <property type="match status" value="1"/>
</dbReference>
<dbReference type="AlphaFoldDB" id="A0A026WC33"/>
<dbReference type="InterPro" id="IPR008949">
    <property type="entry name" value="Isoprenoid_synthase_dom_sf"/>
</dbReference>
<dbReference type="GO" id="GO:0008299">
    <property type="term" value="P:isoprenoid biosynthetic process"/>
    <property type="evidence" value="ECO:0007669"/>
    <property type="project" value="InterPro"/>
</dbReference>
<dbReference type="PANTHER" id="PTHR12001">
    <property type="entry name" value="GERANYLGERANYL PYROPHOSPHATE SYNTHASE"/>
    <property type="match status" value="1"/>
</dbReference>
<accession>A0A026WC33</accession>
<dbReference type="GO" id="GO:0042811">
    <property type="term" value="P:pheromone biosynthetic process"/>
    <property type="evidence" value="ECO:0007669"/>
    <property type="project" value="UniProtKB-ARBA"/>
</dbReference>
<dbReference type="InterPro" id="IPR033749">
    <property type="entry name" value="Polyprenyl_synt_CS"/>
</dbReference>
<proteinExistence type="predicted"/>
<dbReference type="PROSITE" id="PS00444">
    <property type="entry name" value="POLYPRENYL_SYNTHASE_2"/>
    <property type="match status" value="1"/>
</dbReference>
<dbReference type="GO" id="GO:0046872">
    <property type="term" value="F:metal ion binding"/>
    <property type="evidence" value="ECO:0007669"/>
    <property type="project" value="UniProtKB-KW"/>
</dbReference>
<gene>
    <name evidence="3" type="ORF">X777_06873</name>
</gene>
<dbReference type="Gene3D" id="1.10.600.10">
    <property type="entry name" value="Farnesyl Diphosphate Synthase"/>
    <property type="match status" value="1"/>
</dbReference>
<reference evidence="3 4" key="1">
    <citation type="journal article" date="2014" name="Curr. Biol.">
        <title>The genome of the clonal raider ant Cerapachys biroi.</title>
        <authorList>
            <person name="Oxley P.R."/>
            <person name="Ji L."/>
            <person name="Fetter-Pruneda I."/>
            <person name="McKenzie S.K."/>
            <person name="Li C."/>
            <person name="Hu H."/>
            <person name="Zhang G."/>
            <person name="Kronauer D.J."/>
        </authorList>
    </citation>
    <scope>NUCLEOTIDE SEQUENCE [LARGE SCALE GENOMIC DNA]</scope>
</reference>
<evidence type="ECO:0000313" key="3">
    <source>
        <dbReference type="EMBL" id="EZA53610.1"/>
    </source>
</evidence>
<feature type="non-terminal residue" evidence="3">
    <location>
        <position position="1"/>
    </location>
</feature>
<dbReference type="SUPFAM" id="SSF48576">
    <property type="entry name" value="Terpenoid synthases"/>
    <property type="match status" value="1"/>
</dbReference>
<dbReference type="GO" id="GO:0004659">
    <property type="term" value="F:prenyltransferase activity"/>
    <property type="evidence" value="ECO:0007669"/>
    <property type="project" value="InterPro"/>
</dbReference>
<organism evidence="3 4">
    <name type="scientific">Ooceraea biroi</name>
    <name type="common">Clonal raider ant</name>
    <name type="synonym">Cerapachys biroi</name>
    <dbReference type="NCBI Taxonomy" id="2015173"/>
    <lineage>
        <taxon>Eukaryota</taxon>
        <taxon>Metazoa</taxon>
        <taxon>Ecdysozoa</taxon>
        <taxon>Arthropoda</taxon>
        <taxon>Hexapoda</taxon>
        <taxon>Insecta</taxon>
        <taxon>Pterygota</taxon>
        <taxon>Neoptera</taxon>
        <taxon>Endopterygota</taxon>
        <taxon>Hymenoptera</taxon>
        <taxon>Apocrita</taxon>
        <taxon>Aculeata</taxon>
        <taxon>Formicoidea</taxon>
        <taxon>Formicidae</taxon>
        <taxon>Dorylinae</taxon>
        <taxon>Ooceraea</taxon>
    </lineage>
</organism>
<sequence length="225" mass="25954">VQVINSFVYRLDDILDNSSKRFGIPTAHSVYGIERTISAAQYVSFSALKRISNLQHSEALKVCVDMTLRLVEGQGIEIVWRDNFTCPSEAAYKEMIEKKTAAFYTMCVKLMQLFSTCNKDFSSLIETLGLYLQIRDDYCNLCSSDYTEEKGYCDDLTEGKFSFPIIHALQSKLEDKKIKNILKRILRQRTKDVEVKRYCIKLLKECGSFEYTRKILDELNAKARA</sequence>
<keyword evidence="2" id="KW-0460">Magnesium</keyword>
<dbReference type="EMBL" id="KK107276">
    <property type="protein sequence ID" value="EZA53610.1"/>
    <property type="molecule type" value="Genomic_DNA"/>
</dbReference>
<name>A0A026WC33_OOCBI</name>
<protein>
    <submittedName>
        <fullName evidence="3">Geranylgeranyl pyrophosphate synthase</fullName>
    </submittedName>
</protein>
<dbReference type="Proteomes" id="UP000053097">
    <property type="component" value="Unassembled WGS sequence"/>
</dbReference>
<evidence type="ECO:0000313" key="4">
    <source>
        <dbReference type="Proteomes" id="UP000053097"/>
    </source>
</evidence>
<dbReference type="Pfam" id="PF00348">
    <property type="entry name" value="polyprenyl_synt"/>
    <property type="match status" value="1"/>
</dbReference>